<evidence type="ECO:0000313" key="2">
    <source>
        <dbReference type="Proteomes" id="UP000033115"/>
    </source>
</evidence>
<dbReference type="HOGENOM" id="CLU_064457_0_0_9"/>
<organism evidence="1 2">
    <name type="scientific">Clostridium scatologenes</name>
    <dbReference type="NCBI Taxonomy" id="1548"/>
    <lineage>
        <taxon>Bacteria</taxon>
        <taxon>Bacillati</taxon>
        <taxon>Bacillota</taxon>
        <taxon>Clostridia</taxon>
        <taxon>Eubacteriales</taxon>
        <taxon>Clostridiaceae</taxon>
        <taxon>Clostridium</taxon>
    </lineage>
</organism>
<dbReference type="STRING" id="1548.CSCA_0803"/>
<reference evidence="1 2" key="1">
    <citation type="journal article" date="2015" name="J. Biotechnol.">
        <title>Complete genome sequence of a malodorant-producing acetogen, Clostridium scatologenes ATCC 25775(T).</title>
        <authorList>
            <person name="Zhu Z."/>
            <person name="Guo T."/>
            <person name="Zheng H."/>
            <person name="Song T."/>
            <person name="Ouyang P."/>
            <person name="Xie J."/>
        </authorList>
    </citation>
    <scope>NUCLEOTIDE SEQUENCE [LARGE SCALE GENOMIC DNA]</scope>
    <source>
        <strain evidence="1 2">ATCC 25775</strain>
    </source>
</reference>
<accession>A0A0E3M7Q8</accession>
<dbReference type="RefSeq" id="WP_029159784.1">
    <property type="nucleotide sequence ID" value="NZ_CP009933.1"/>
</dbReference>
<name>A0A0E3M7Q8_CLOSL</name>
<gene>
    <name evidence="1" type="ORF">CSCA_0803</name>
</gene>
<proteinExistence type="predicted"/>
<dbReference type="EMBL" id="CP009933">
    <property type="protein sequence ID" value="AKA67928.1"/>
    <property type="molecule type" value="Genomic_DNA"/>
</dbReference>
<dbReference type="AlphaFoldDB" id="A0A0E3M7Q8"/>
<dbReference type="KEGG" id="csq:CSCA_0803"/>
<protein>
    <submittedName>
        <fullName evidence="1">Uncharacterized protein</fullName>
    </submittedName>
</protein>
<dbReference type="Proteomes" id="UP000033115">
    <property type="component" value="Chromosome"/>
</dbReference>
<keyword evidence="2" id="KW-1185">Reference proteome</keyword>
<evidence type="ECO:0000313" key="1">
    <source>
        <dbReference type="EMBL" id="AKA67928.1"/>
    </source>
</evidence>
<sequence length="308" mass="34572">MGTGRFNYSDWKNYAKDTVSKAKSVTDIYTSRSIVDELDPKNIKMRESCDSPSNPNSTPIIIGLDETGSMGCIAESMARDGLVTLATEIYDRKPVPDPHIMFMGIGDVHAGDTAPLQVTQFEADIRIAKQLSKIYLEGRGGGNSFEGYILAWYFASMHTRIDSFEKRKKKGFLFTIGDEEPTPNLLASHIERVFGYNPQFKELSAEQLLTMVSRQYEVFHLIVEEGHHMRYGREEVIRKWRNLLGQRAILLSDYKKMSEVIVSTLQVVNGANTDTVISSWDGSTALVVEKAIKALDNNAKSNDGIVRF</sequence>